<keyword evidence="6" id="KW-0915">Sodium</keyword>
<feature type="transmembrane region" description="Helical" evidence="6">
    <location>
        <begin position="135"/>
        <end position="154"/>
    </location>
</feature>
<sequence>MNEPAPLIHKITRPFRQIIRQESSSGVLLIISTLIALAWANSPLAPSYFGLWETPVSIAIGTEAFTKPLLLWVNDGLMAIFFFAIGLEIKKEVLDGELSSPAQAALPLLAAVGGMLAPVGLFFLLNGNGVGAEGWGIPMATDIAFSIGILALLGSRVPLSMKIFLTAFAIVDDLGAILVITLFYSHEVHLQPLLTSVGVLGFLFLCNYVLSVKRNWVYLVGGLFVWYYMFKSGIHPTIAGVLVAMSVPAHNRMRARRFAGTIEEFLDNFRMEAAEEGGPFIPEEELHRIRHIRRTVRSVQPPLQRLEYQLSDFVAFFVMPLFALANAGIVLRGGPALLGEPLLAHIALALVAGKVSGIFLFSWAGVKLGIATLPPAFRWAHLIGLGLLGGIGFTMALFIANLALQDAALLAQAKLGILIGSAVAGTCGYFLLSATLPKKRPEKG</sequence>
<evidence type="ECO:0000313" key="7">
    <source>
        <dbReference type="EMBL" id="TXB64901.1"/>
    </source>
</evidence>
<keyword evidence="6" id="KW-0406">Ion transport</keyword>
<keyword evidence="5 6" id="KW-0472">Membrane</keyword>
<comment type="subcellular location">
    <subcellularLocation>
        <location evidence="1">Cell inner membrane</location>
        <topology evidence="1">Multi-pass membrane protein</topology>
    </subcellularLocation>
    <subcellularLocation>
        <location evidence="6">Cell membrane</location>
        <topology evidence="6">Multi-pass membrane protein</topology>
    </subcellularLocation>
</comment>
<feature type="transmembrane region" description="Helical" evidence="6">
    <location>
        <begin position="343"/>
        <end position="364"/>
    </location>
</feature>
<evidence type="ECO:0000256" key="4">
    <source>
        <dbReference type="ARBA" id="ARBA00022989"/>
    </source>
</evidence>
<evidence type="ECO:0000256" key="6">
    <source>
        <dbReference type="HAMAP-Rule" id="MF_01844"/>
    </source>
</evidence>
<dbReference type="AlphaFoldDB" id="A0A5C6RRC7"/>
<feature type="transmembrane region" description="Helical" evidence="6">
    <location>
        <begin position="69"/>
        <end position="89"/>
    </location>
</feature>
<organism evidence="7 8">
    <name type="scientific">Phaeodactylibacter luteus</name>
    <dbReference type="NCBI Taxonomy" id="1564516"/>
    <lineage>
        <taxon>Bacteria</taxon>
        <taxon>Pseudomonadati</taxon>
        <taxon>Bacteroidota</taxon>
        <taxon>Saprospiria</taxon>
        <taxon>Saprospirales</taxon>
        <taxon>Haliscomenobacteraceae</taxon>
        <taxon>Phaeodactylibacter</taxon>
    </lineage>
</organism>
<keyword evidence="6" id="KW-0739">Sodium transport</keyword>
<keyword evidence="3 6" id="KW-0812">Transmembrane</keyword>
<dbReference type="EMBL" id="VOOR01000010">
    <property type="protein sequence ID" value="TXB64901.1"/>
    <property type="molecule type" value="Genomic_DNA"/>
</dbReference>
<name>A0A5C6RRC7_9BACT</name>
<proteinExistence type="inferred from homology"/>
<comment type="function">
    <text evidence="6">Na(+)/H(+) antiporter that extrudes sodium in exchange for external protons.</text>
</comment>
<reference evidence="7 8" key="1">
    <citation type="submission" date="2019-08" db="EMBL/GenBank/DDBJ databases">
        <title>Genome of Phaeodactylibacter luteus.</title>
        <authorList>
            <person name="Bowman J.P."/>
        </authorList>
    </citation>
    <scope>NUCLEOTIDE SEQUENCE [LARGE SCALE GENOMIC DNA]</scope>
    <source>
        <strain evidence="7 8">KCTC 42180</strain>
    </source>
</reference>
<dbReference type="NCBIfam" id="TIGR00773">
    <property type="entry name" value="NhaA"/>
    <property type="match status" value="1"/>
</dbReference>
<dbReference type="GO" id="GO:0005886">
    <property type="term" value="C:plasma membrane"/>
    <property type="evidence" value="ECO:0007669"/>
    <property type="project" value="UniProtKB-SubCell"/>
</dbReference>
<feature type="transmembrane region" description="Helical" evidence="6">
    <location>
        <begin position="163"/>
        <end position="184"/>
    </location>
</feature>
<keyword evidence="6" id="KW-0813">Transport</keyword>
<protein>
    <recommendedName>
        <fullName evidence="6">Na(+)/H(+) antiporter NhaA</fullName>
    </recommendedName>
    <alternativeName>
        <fullName evidence="6">Sodium/proton antiporter NhaA</fullName>
    </alternativeName>
</protein>
<dbReference type="OrthoDB" id="9808135at2"/>
<dbReference type="HAMAP" id="MF_01844">
    <property type="entry name" value="NhaA"/>
    <property type="match status" value="1"/>
</dbReference>
<keyword evidence="6" id="KW-0050">Antiport</keyword>
<feature type="transmembrane region" description="Helical" evidence="6">
    <location>
        <begin position="190"/>
        <end position="210"/>
    </location>
</feature>
<evidence type="ECO:0000256" key="3">
    <source>
        <dbReference type="ARBA" id="ARBA00022692"/>
    </source>
</evidence>
<dbReference type="InterPro" id="IPR004670">
    <property type="entry name" value="NhaA"/>
</dbReference>
<dbReference type="PANTHER" id="PTHR30341">
    <property type="entry name" value="SODIUM ION/PROTON ANTIPORTER NHAA-RELATED"/>
    <property type="match status" value="1"/>
</dbReference>
<feature type="transmembrane region" description="Helical" evidence="6">
    <location>
        <begin position="217"/>
        <end position="244"/>
    </location>
</feature>
<dbReference type="Pfam" id="PF06965">
    <property type="entry name" value="Na_H_antiport_1"/>
    <property type="match status" value="1"/>
</dbReference>
<comment type="caution">
    <text evidence="7">The sequence shown here is derived from an EMBL/GenBank/DDBJ whole genome shotgun (WGS) entry which is preliminary data.</text>
</comment>
<dbReference type="Proteomes" id="UP000321580">
    <property type="component" value="Unassembled WGS sequence"/>
</dbReference>
<accession>A0A5C6RRC7</accession>
<dbReference type="InterPro" id="IPR023171">
    <property type="entry name" value="Na/H_antiporter_dom_sf"/>
</dbReference>
<keyword evidence="4 6" id="KW-1133">Transmembrane helix</keyword>
<keyword evidence="2 6" id="KW-1003">Cell membrane</keyword>
<feature type="transmembrane region" description="Helical" evidence="6">
    <location>
        <begin position="101"/>
        <end position="123"/>
    </location>
</feature>
<evidence type="ECO:0000313" key="8">
    <source>
        <dbReference type="Proteomes" id="UP000321580"/>
    </source>
</evidence>
<feature type="transmembrane region" description="Helical" evidence="6">
    <location>
        <begin position="376"/>
        <end position="403"/>
    </location>
</feature>
<feature type="transmembrane region" description="Helical" evidence="6">
    <location>
        <begin position="26"/>
        <end position="49"/>
    </location>
</feature>
<evidence type="ECO:0000256" key="1">
    <source>
        <dbReference type="ARBA" id="ARBA00004429"/>
    </source>
</evidence>
<gene>
    <name evidence="6 7" type="primary">nhaA</name>
    <name evidence="7" type="ORF">FRY97_06655</name>
</gene>
<comment type="catalytic activity">
    <reaction evidence="6">
        <text>Na(+)(in) + 2 H(+)(out) = Na(+)(out) + 2 H(+)(in)</text>
        <dbReference type="Rhea" id="RHEA:29251"/>
        <dbReference type="ChEBI" id="CHEBI:15378"/>
        <dbReference type="ChEBI" id="CHEBI:29101"/>
    </reaction>
</comment>
<feature type="transmembrane region" description="Helical" evidence="6">
    <location>
        <begin position="415"/>
        <end position="436"/>
    </location>
</feature>
<evidence type="ECO:0000256" key="2">
    <source>
        <dbReference type="ARBA" id="ARBA00022475"/>
    </source>
</evidence>
<comment type="similarity">
    <text evidence="6">Belongs to the NhaA Na(+)/H(+) (TC 2.A.33) antiporter family.</text>
</comment>
<keyword evidence="8" id="KW-1185">Reference proteome</keyword>
<dbReference type="Gene3D" id="1.20.1530.10">
    <property type="entry name" value="Na+/H+ antiporter like domain"/>
    <property type="match status" value="1"/>
</dbReference>
<dbReference type="PANTHER" id="PTHR30341:SF0">
    <property type="entry name" value="NA(+)_H(+) ANTIPORTER NHAA"/>
    <property type="match status" value="1"/>
</dbReference>
<dbReference type="GO" id="GO:0015385">
    <property type="term" value="F:sodium:proton antiporter activity"/>
    <property type="evidence" value="ECO:0007669"/>
    <property type="project" value="UniProtKB-UniRule"/>
</dbReference>
<dbReference type="GO" id="GO:0006885">
    <property type="term" value="P:regulation of pH"/>
    <property type="evidence" value="ECO:0007669"/>
    <property type="project" value="UniProtKB-UniRule"/>
</dbReference>
<dbReference type="RefSeq" id="WP_147166668.1">
    <property type="nucleotide sequence ID" value="NZ_VOOR01000010.1"/>
</dbReference>
<feature type="transmembrane region" description="Helical" evidence="6">
    <location>
        <begin position="313"/>
        <end position="331"/>
    </location>
</feature>
<evidence type="ECO:0000256" key="5">
    <source>
        <dbReference type="ARBA" id="ARBA00023136"/>
    </source>
</evidence>